<name>A0ABD2CJY3_VESMC</name>
<feature type="compositionally biased region" description="Basic and acidic residues" evidence="1">
    <location>
        <begin position="123"/>
        <end position="133"/>
    </location>
</feature>
<sequence length="219" mass="25188">MCTSCHLRPYVFRPDRTSSSPVITHLQQPDRGRWNGLVAPSTPIFSVKIRPTGADTLSNRTQDIGVGSLGPLRPYFFRPDRTISSRVITHLEQPDRGHWTGLLAPSMPIFFQPDPTSTPRANRPKEIRKDSSRPLRPYFFHPDRTNRSQVITSNRIVVVEKSSSRPLRPNFFRPDRTNRSRVITHLEQPDWGRWKGLVAPSTPIFLYPDRTNRSRVITV</sequence>
<evidence type="ECO:0000313" key="3">
    <source>
        <dbReference type="Proteomes" id="UP001607303"/>
    </source>
</evidence>
<proteinExistence type="predicted"/>
<organism evidence="2 3">
    <name type="scientific">Vespula maculifrons</name>
    <name type="common">Eastern yellow jacket</name>
    <name type="synonym">Wasp</name>
    <dbReference type="NCBI Taxonomy" id="7453"/>
    <lineage>
        <taxon>Eukaryota</taxon>
        <taxon>Metazoa</taxon>
        <taxon>Ecdysozoa</taxon>
        <taxon>Arthropoda</taxon>
        <taxon>Hexapoda</taxon>
        <taxon>Insecta</taxon>
        <taxon>Pterygota</taxon>
        <taxon>Neoptera</taxon>
        <taxon>Endopterygota</taxon>
        <taxon>Hymenoptera</taxon>
        <taxon>Apocrita</taxon>
        <taxon>Aculeata</taxon>
        <taxon>Vespoidea</taxon>
        <taxon>Vespidae</taxon>
        <taxon>Vespinae</taxon>
        <taxon>Vespula</taxon>
    </lineage>
</organism>
<dbReference type="Proteomes" id="UP001607303">
    <property type="component" value="Unassembled WGS sequence"/>
</dbReference>
<gene>
    <name evidence="2" type="ORF">V1477_006257</name>
</gene>
<dbReference type="EMBL" id="JAYRBN010000043">
    <property type="protein sequence ID" value="KAL2745402.1"/>
    <property type="molecule type" value="Genomic_DNA"/>
</dbReference>
<dbReference type="AlphaFoldDB" id="A0ABD2CJY3"/>
<protein>
    <submittedName>
        <fullName evidence="2">Uncharacterized protein</fullName>
    </submittedName>
</protein>
<reference evidence="2 3" key="1">
    <citation type="journal article" date="2024" name="Ann. Entomol. Soc. Am.">
        <title>Genomic analyses of the southern and eastern yellowjacket wasps (Hymenoptera: Vespidae) reveal evolutionary signatures of social life.</title>
        <authorList>
            <person name="Catto M.A."/>
            <person name="Caine P.B."/>
            <person name="Orr S.E."/>
            <person name="Hunt B.G."/>
            <person name="Goodisman M.A.D."/>
        </authorList>
    </citation>
    <scope>NUCLEOTIDE SEQUENCE [LARGE SCALE GENOMIC DNA]</scope>
    <source>
        <strain evidence="2">232</strain>
        <tissue evidence="2">Head and thorax</tissue>
    </source>
</reference>
<keyword evidence="3" id="KW-1185">Reference proteome</keyword>
<comment type="caution">
    <text evidence="2">The sequence shown here is derived from an EMBL/GenBank/DDBJ whole genome shotgun (WGS) entry which is preliminary data.</text>
</comment>
<feature type="region of interest" description="Disordered" evidence="1">
    <location>
        <begin position="110"/>
        <end position="135"/>
    </location>
</feature>
<evidence type="ECO:0000256" key="1">
    <source>
        <dbReference type="SAM" id="MobiDB-lite"/>
    </source>
</evidence>
<accession>A0ABD2CJY3</accession>
<evidence type="ECO:0000313" key="2">
    <source>
        <dbReference type="EMBL" id="KAL2745402.1"/>
    </source>
</evidence>